<gene>
    <name evidence="1" type="ORF">SAMN05216429_101362</name>
</gene>
<proteinExistence type="predicted"/>
<evidence type="ECO:0008006" key="3">
    <source>
        <dbReference type="Google" id="ProtNLM"/>
    </source>
</evidence>
<sequence length="189" mass="21479">MSESQIVNATRKWVEDVVVGYNLCPFAKRELVRDRVRFVVSSAETEDELVQAVHEELQRLNDEPEIETTLLVHPQVLQDFSAYNEFLDVTDGLLAYLELEGVFQIASFHPDYQFADTDPDAAENYTNRSPYPMLHLLREASLERAIESYPDVEGIPQRNIELMDELGADKMKAILHSCFEAANSGRAGE</sequence>
<keyword evidence="2" id="KW-1185">Reference proteome</keyword>
<dbReference type="EMBL" id="FOSC01000001">
    <property type="protein sequence ID" value="SFJ27003.1"/>
    <property type="molecule type" value="Genomic_DNA"/>
</dbReference>
<dbReference type="Pfam" id="PF07209">
    <property type="entry name" value="DUF1415"/>
    <property type="match status" value="1"/>
</dbReference>
<dbReference type="InterPro" id="IPR009858">
    <property type="entry name" value="DUF1415"/>
</dbReference>
<dbReference type="RefSeq" id="WP_091700825.1">
    <property type="nucleotide sequence ID" value="NZ_BMYN01000011.1"/>
</dbReference>
<accession>A0A1I3PZH1</accession>
<name>A0A1I3PZH1_9GAMM</name>
<reference evidence="1 2" key="1">
    <citation type="submission" date="2016-10" db="EMBL/GenBank/DDBJ databases">
        <authorList>
            <person name="de Groot N.N."/>
        </authorList>
    </citation>
    <scope>NUCLEOTIDE SEQUENCE [LARGE SCALE GENOMIC DNA]</scope>
    <source>
        <strain evidence="1 2">IBRC-M 10445</strain>
    </source>
</reference>
<evidence type="ECO:0000313" key="1">
    <source>
        <dbReference type="EMBL" id="SFJ27003.1"/>
    </source>
</evidence>
<dbReference type="AlphaFoldDB" id="A0A1I3PZH1"/>
<organism evidence="1 2">
    <name type="scientific">Marinobacter persicus</name>
    <dbReference type="NCBI Taxonomy" id="930118"/>
    <lineage>
        <taxon>Bacteria</taxon>
        <taxon>Pseudomonadati</taxon>
        <taxon>Pseudomonadota</taxon>
        <taxon>Gammaproteobacteria</taxon>
        <taxon>Pseudomonadales</taxon>
        <taxon>Marinobacteraceae</taxon>
        <taxon>Marinobacter</taxon>
    </lineage>
</organism>
<evidence type="ECO:0000313" key="2">
    <source>
        <dbReference type="Proteomes" id="UP000199445"/>
    </source>
</evidence>
<dbReference type="OrthoDB" id="277390at2"/>
<protein>
    <recommendedName>
        <fullName evidence="3">DUF1415 domain-containing protein</fullName>
    </recommendedName>
</protein>
<dbReference type="Proteomes" id="UP000199445">
    <property type="component" value="Unassembled WGS sequence"/>
</dbReference>